<accession>A0A371Q9U5</accession>
<protein>
    <submittedName>
        <fullName evidence="1">Uncharacterized protein</fullName>
    </submittedName>
</protein>
<comment type="caution">
    <text evidence="1">The sequence shown here is derived from an EMBL/GenBank/DDBJ whole genome shotgun (WGS) entry which is preliminary data.</text>
</comment>
<dbReference type="Proteomes" id="UP000262477">
    <property type="component" value="Unassembled WGS sequence"/>
</dbReference>
<dbReference type="EMBL" id="QUAC01000027">
    <property type="protein sequence ID" value="REK91461.1"/>
    <property type="molecule type" value="Genomic_DNA"/>
</dbReference>
<dbReference type="AlphaFoldDB" id="A0A371Q9U5"/>
<dbReference type="RefSeq" id="WP_128503625.1">
    <property type="nucleotide sequence ID" value="NZ_QUAC01000027.1"/>
</dbReference>
<organism evidence="1 2">
    <name type="scientific">Streptomyces inhibens</name>
    <dbReference type="NCBI Taxonomy" id="2293571"/>
    <lineage>
        <taxon>Bacteria</taxon>
        <taxon>Bacillati</taxon>
        <taxon>Actinomycetota</taxon>
        <taxon>Actinomycetes</taxon>
        <taxon>Kitasatosporales</taxon>
        <taxon>Streptomycetaceae</taxon>
        <taxon>Streptomyces</taxon>
    </lineage>
</organism>
<evidence type="ECO:0000313" key="1">
    <source>
        <dbReference type="EMBL" id="REK91461.1"/>
    </source>
</evidence>
<evidence type="ECO:0000313" key="2">
    <source>
        <dbReference type="Proteomes" id="UP000262477"/>
    </source>
</evidence>
<sequence>MTAAEDYAHLCDLLDRLPAEKIRHVRALADADPELAPFVEEDQLPPSIERPGFAAFVGMGRSGHSDTAVRHREIVQEAIDEGRLT</sequence>
<proteinExistence type="predicted"/>
<keyword evidence="2" id="KW-1185">Reference proteome</keyword>
<gene>
    <name evidence="1" type="ORF">DY245_04290</name>
</gene>
<dbReference type="OrthoDB" id="4306266at2"/>
<name>A0A371Q9U5_STRIH</name>
<reference evidence="1 2" key="1">
    <citation type="submission" date="2018-08" db="EMBL/GenBank/DDBJ databases">
        <title>Streptomyces NEAU-D10 sp. nov., a novel Actinomycete isolated from soil.</title>
        <authorList>
            <person name="Jin L."/>
        </authorList>
    </citation>
    <scope>NUCLEOTIDE SEQUENCE [LARGE SCALE GENOMIC DNA]</scope>
    <source>
        <strain evidence="1 2">NEAU-D10</strain>
    </source>
</reference>